<dbReference type="PANTHER" id="PTHR37467:SF1">
    <property type="entry name" value="EXPORTED CALCIUM-BINDING GLYCOPROTEIN"/>
    <property type="match status" value="1"/>
</dbReference>
<keyword evidence="4" id="KW-1185">Reference proteome</keyword>
<evidence type="ECO:0000256" key="1">
    <source>
        <dbReference type="SAM" id="MobiDB-lite"/>
    </source>
</evidence>
<feature type="chain" id="PRO_5012500364" evidence="2">
    <location>
        <begin position="19"/>
        <end position="863"/>
    </location>
</feature>
<dbReference type="SUPFAM" id="SSF49384">
    <property type="entry name" value="Carbohydrate-binding domain"/>
    <property type="match status" value="1"/>
</dbReference>
<proteinExistence type="predicted"/>
<accession>A0A1M6R7E8</accession>
<feature type="compositionally biased region" description="Basic and acidic residues" evidence="1">
    <location>
        <begin position="549"/>
        <end position="569"/>
    </location>
</feature>
<evidence type="ECO:0000313" key="3">
    <source>
        <dbReference type="EMBL" id="SHK28346.1"/>
    </source>
</evidence>
<dbReference type="EMBL" id="FRAW01000003">
    <property type="protein sequence ID" value="SHK28346.1"/>
    <property type="molecule type" value="Genomic_DNA"/>
</dbReference>
<dbReference type="PANTHER" id="PTHR37467">
    <property type="entry name" value="EXPORTED CALCIUM-BINDING GLYCOPROTEIN-RELATED"/>
    <property type="match status" value="1"/>
</dbReference>
<evidence type="ECO:0000313" key="4">
    <source>
        <dbReference type="Proteomes" id="UP000184275"/>
    </source>
</evidence>
<dbReference type="GO" id="GO:0030248">
    <property type="term" value="F:cellulose binding"/>
    <property type="evidence" value="ECO:0007669"/>
    <property type="project" value="InterPro"/>
</dbReference>
<feature type="signal peptide" evidence="2">
    <location>
        <begin position="1"/>
        <end position="18"/>
    </location>
</feature>
<feature type="region of interest" description="Disordered" evidence="1">
    <location>
        <begin position="549"/>
        <end position="574"/>
    </location>
</feature>
<gene>
    <name evidence="3" type="ORF">SAMN05720469_103135</name>
</gene>
<dbReference type="Gene3D" id="2.60.40.710">
    <property type="entry name" value="Endoglucanase-like"/>
    <property type="match status" value="1"/>
</dbReference>
<keyword evidence="2" id="KW-0732">Signal</keyword>
<dbReference type="InterPro" id="IPR036966">
    <property type="entry name" value="CBM3_sf"/>
</dbReference>
<dbReference type="Proteomes" id="UP000184275">
    <property type="component" value="Unassembled WGS sequence"/>
</dbReference>
<dbReference type="GO" id="GO:0005975">
    <property type="term" value="P:carbohydrate metabolic process"/>
    <property type="evidence" value="ECO:0007669"/>
    <property type="project" value="InterPro"/>
</dbReference>
<name>A0A1M6R7E8_9BACT</name>
<reference evidence="4" key="1">
    <citation type="submission" date="2016-11" db="EMBL/GenBank/DDBJ databases">
        <authorList>
            <person name="Varghese N."/>
            <person name="Submissions S."/>
        </authorList>
    </citation>
    <scope>NUCLEOTIDE SEQUENCE [LARGE SCALE GENOMIC DNA]</scope>
    <source>
        <strain evidence="4">UWOS</strain>
    </source>
</reference>
<dbReference type="InterPro" id="IPR053180">
    <property type="entry name" value="Ca-binding_acidic-repeat"/>
</dbReference>
<organism evidence="3 4">
    <name type="scientific">Fibrobacter intestinalis</name>
    <dbReference type="NCBI Taxonomy" id="28122"/>
    <lineage>
        <taxon>Bacteria</taxon>
        <taxon>Pseudomonadati</taxon>
        <taxon>Fibrobacterota</taxon>
        <taxon>Fibrobacteria</taxon>
        <taxon>Fibrobacterales</taxon>
        <taxon>Fibrobacteraceae</taxon>
        <taxon>Fibrobacter</taxon>
    </lineage>
</organism>
<sequence length="863" mass="96242">MAFRFCFAILALASSILAMTVESRDEQPSNEAQTALRIRLFNDSGDSLRNVELRYFLSKKKLPVQVERHHPSNLLAEIVKPDSGIPFMKILIPTLPPGIFPDSGGLSLGLHFSDWSNFAKNADYSYPASENFSTTEKIAIYINGEFVQGILPGTLPDAAPISLPSSSGVSLSPGEKVHFAWHEVDGAKSYRLNVLSAADSATVFQKITEKNQADAALDSGEYLWRVESSEYGLGSAVWEGDAKPLDDLFWQRISVFTDTAWILENKLDVTPLAARKDTRLLDVKWGEMAVVRKWDEPHLEHSHYDEEESFRCWAVGAQELNHYYGGNISQDEIKLKFKDYPNLSVFSDSIKAKILGAFLHDAQGGLDDTYFSSLLLWVLNENASLIRKDSLPSETDVKTWINAGIPLYVWTERHVMILDAYRISLSGRMDVRLLNTDNDGTVEWRVLKSSALEGFIAANVNGSVRMSDARIHTDSDGDAMMDYDEIERFGTNPENPDSDGDGINDKTEVFSYTIRENIPDTNRTVWKYGITQLTYADIDGDSLRAELDWDSDGGGKADGAEDKNKNGLKEDEESDVYDADDDFTPIEIGLDVPGILTLYAREHLSVNDGVRCHQNSKNCDIASESKDSAYAVSIGRSAYVRRITSKGGIFLRDYAVVTGNARIYSLPGKMLDLEKQNNARFDKAFILQLETLWPYQIAELPTMQNVGETIKEIAYNESYTLKDGDHFQTLKVHSGGTLLVEAGEMYIGNIQLESDSKVLFIYPGMQTILHLNGSVIWRARTLNDDLGKVAKGFKLIQHGTETMTVEGMWAGTIFAPNADLILGQSNKSLYGRFLGKNVTVHQYAQVYGIPFAPEMNTVVARRK</sequence>
<protein>
    <submittedName>
        <fullName evidence="3">Uncharacterized protein</fullName>
    </submittedName>
</protein>
<dbReference type="AlphaFoldDB" id="A0A1M6R7E8"/>
<evidence type="ECO:0000256" key="2">
    <source>
        <dbReference type="SAM" id="SignalP"/>
    </source>
</evidence>
<dbReference type="InterPro" id="IPR008965">
    <property type="entry name" value="CBM2/CBM3_carb-bd_dom_sf"/>
</dbReference>